<organism evidence="4 5">
    <name type="scientific">Geomicrobium sediminis</name>
    <dbReference type="NCBI Taxonomy" id="1347788"/>
    <lineage>
        <taxon>Bacteria</taxon>
        <taxon>Bacillati</taxon>
        <taxon>Bacillota</taxon>
        <taxon>Bacilli</taxon>
        <taxon>Bacillales</taxon>
        <taxon>Geomicrobium</taxon>
    </lineage>
</organism>
<comment type="caution">
    <text evidence="4">The sequence shown here is derived from an EMBL/GenBank/DDBJ whole genome shotgun (WGS) entry which is preliminary data.</text>
</comment>
<dbReference type="Gene3D" id="1.20.1530.20">
    <property type="match status" value="1"/>
</dbReference>
<gene>
    <name evidence="4" type="ORF">JOD17_000433</name>
</gene>
<keyword evidence="3" id="KW-1133">Transmembrane helix</keyword>
<feature type="transmembrane region" description="Helical" evidence="3">
    <location>
        <begin position="207"/>
        <end position="228"/>
    </location>
</feature>
<sequence>MGSLLSVFALILFGLGIGRGIRIYTIKGYMPAWVPVAKVLRVLTFTVLLGLMPIVLIGAFWNVDFSQTEFLILPVIGVFTIFLGGGLALVASKIHGLTREQTGSMFLAGAFINLGSFGALFSVFFIGIEALPFVILFRLFEEIVYYAICYPIAKSFGPLRHVSSSSGIKKIIKDPFIMVTFSALCIGALLNFSPLEYGTFYDTINSILVPLSAILLLVPVGFSMKLGAVRMYMKPSGSIALIKHIIVPITVTSIAYFIGLGNYGNGIILYVVLILSSMPPAVSSLVPPQLFKLDVDLANAAWVVSMCSLLFTLPILYVVTNVL</sequence>
<feature type="transmembrane region" description="Helical" evidence="3">
    <location>
        <begin position="298"/>
        <end position="319"/>
    </location>
</feature>
<keyword evidence="5" id="KW-1185">Reference proteome</keyword>
<accession>A0ABS2P7G2</accession>
<feature type="transmembrane region" description="Helical" evidence="3">
    <location>
        <begin position="70"/>
        <end position="91"/>
    </location>
</feature>
<dbReference type="RefSeq" id="WP_204695491.1">
    <property type="nucleotide sequence ID" value="NZ_JAFBEC010000001.1"/>
</dbReference>
<reference evidence="4 5" key="1">
    <citation type="submission" date="2021-01" db="EMBL/GenBank/DDBJ databases">
        <title>Genomic Encyclopedia of Type Strains, Phase IV (KMG-IV): sequencing the most valuable type-strain genomes for metagenomic binning, comparative biology and taxonomic classification.</title>
        <authorList>
            <person name="Goeker M."/>
        </authorList>
    </citation>
    <scope>NUCLEOTIDE SEQUENCE [LARGE SCALE GENOMIC DNA]</scope>
    <source>
        <strain evidence="4 5">DSM 25540</strain>
    </source>
</reference>
<dbReference type="EMBL" id="JAFBEC010000001">
    <property type="protein sequence ID" value="MBM7631342.1"/>
    <property type="molecule type" value="Genomic_DNA"/>
</dbReference>
<dbReference type="Proteomes" id="UP000741863">
    <property type="component" value="Unassembled WGS sequence"/>
</dbReference>
<proteinExistence type="predicted"/>
<feature type="transmembrane region" description="Helical" evidence="3">
    <location>
        <begin position="111"/>
        <end position="137"/>
    </location>
</feature>
<feature type="transmembrane region" description="Helical" evidence="3">
    <location>
        <begin position="44"/>
        <end position="63"/>
    </location>
</feature>
<dbReference type="PANTHER" id="PTHR36838">
    <property type="entry name" value="AUXIN EFFLUX CARRIER FAMILY PROTEIN"/>
    <property type="match status" value="1"/>
</dbReference>
<evidence type="ECO:0000256" key="3">
    <source>
        <dbReference type="SAM" id="Phobius"/>
    </source>
</evidence>
<dbReference type="InterPro" id="IPR038770">
    <property type="entry name" value="Na+/solute_symporter_sf"/>
</dbReference>
<evidence type="ECO:0000313" key="4">
    <source>
        <dbReference type="EMBL" id="MBM7631342.1"/>
    </source>
</evidence>
<feature type="transmembrane region" description="Helical" evidence="3">
    <location>
        <begin position="267"/>
        <end position="286"/>
    </location>
</feature>
<feature type="transmembrane region" description="Helical" evidence="3">
    <location>
        <begin position="176"/>
        <end position="195"/>
    </location>
</feature>
<keyword evidence="3" id="KW-0812">Transmembrane</keyword>
<evidence type="ECO:0000256" key="2">
    <source>
        <dbReference type="ARBA" id="ARBA00022448"/>
    </source>
</evidence>
<keyword evidence="2" id="KW-0813">Transport</keyword>
<evidence type="ECO:0000313" key="5">
    <source>
        <dbReference type="Proteomes" id="UP000741863"/>
    </source>
</evidence>
<evidence type="ECO:0000256" key="1">
    <source>
        <dbReference type="ARBA" id="ARBA00004127"/>
    </source>
</evidence>
<protein>
    <submittedName>
        <fullName evidence="4">Permease</fullName>
    </submittedName>
</protein>
<comment type="subcellular location">
    <subcellularLocation>
        <location evidence="1">Endomembrane system</location>
        <topology evidence="1">Multi-pass membrane protein</topology>
    </subcellularLocation>
</comment>
<feature type="transmembrane region" description="Helical" evidence="3">
    <location>
        <begin position="240"/>
        <end position="261"/>
    </location>
</feature>
<keyword evidence="3" id="KW-0472">Membrane</keyword>
<dbReference type="PANTHER" id="PTHR36838:SF3">
    <property type="entry name" value="TRANSPORTER AUXIN EFFLUX CARRIER EC FAMILY"/>
    <property type="match status" value="1"/>
</dbReference>
<name>A0ABS2P7G2_9BACL</name>